<proteinExistence type="predicted"/>
<protein>
    <submittedName>
        <fullName evidence="1">Uncharacterized protein</fullName>
    </submittedName>
</protein>
<gene>
    <name evidence="1" type="ORF">O6H91_05G018800</name>
</gene>
<keyword evidence="2" id="KW-1185">Reference proteome</keyword>
<organism evidence="1 2">
    <name type="scientific">Diphasiastrum complanatum</name>
    <name type="common">Issler's clubmoss</name>
    <name type="synonym">Lycopodium complanatum</name>
    <dbReference type="NCBI Taxonomy" id="34168"/>
    <lineage>
        <taxon>Eukaryota</taxon>
        <taxon>Viridiplantae</taxon>
        <taxon>Streptophyta</taxon>
        <taxon>Embryophyta</taxon>
        <taxon>Tracheophyta</taxon>
        <taxon>Lycopodiopsida</taxon>
        <taxon>Lycopodiales</taxon>
        <taxon>Lycopodiaceae</taxon>
        <taxon>Lycopodioideae</taxon>
        <taxon>Diphasiastrum</taxon>
    </lineage>
</organism>
<dbReference type="EMBL" id="CM055096">
    <property type="protein sequence ID" value="KAJ7555020.1"/>
    <property type="molecule type" value="Genomic_DNA"/>
</dbReference>
<reference evidence="2" key="1">
    <citation type="journal article" date="2024" name="Proc. Natl. Acad. Sci. U.S.A.">
        <title>Extraordinary preservation of gene collinearity over three hundred million years revealed in homosporous lycophytes.</title>
        <authorList>
            <person name="Li C."/>
            <person name="Wickell D."/>
            <person name="Kuo L.Y."/>
            <person name="Chen X."/>
            <person name="Nie B."/>
            <person name="Liao X."/>
            <person name="Peng D."/>
            <person name="Ji J."/>
            <person name="Jenkins J."/>
            <person name="Williams M."/>
            <person name="Shu S."/>
            <person name="Plott C."/>
            <person name="Barry K."/>
            <person name="Rajasekar S."/>
            <person name="Grimwood J."/>
            <person name="Han X."/>
            <person name="Sun S."/>
            <person name="Hou Z."/>
            <person name="He W."/>
            <person name="Dai G."/>
            <person name="Sun C."/>
            <person name="Schmutz J."/>
            <person name="Leebens-Mack J.H."/>
            <person name="Li F.W."/>
            <person name="Wang L."/>
        </authorList>
    </citation>
    <scope>NUCLEOTIDE SEQUENCE [LARGE SCALE GENOMIC DNA]</scope>
    <source>
        <strain evidence="2">cv. PW_Plant_1</strain>
    </source>
</reference>
<name>A0ACC2DLK9_DIPCM</name>
<evidence type="ECO:0000313" key="1">
    <source>
        <dbReference type="EMBL" id="KAJ7555020.1"/>
    </source>
</evidence>
<sequence>MEGPPGSKLLNTREKGQYSTSGSPALHRNSWRRASIGGTNYESDSSYFSSAPRSSSARPLPEISGTNTFLEKFQVEVFVREMQRYLESVEMNGIFSRNSLTPKTYYTAEDMLSFQKEPIPTSLLRLSSGLTSGAIKLFQIILKYMLANLPSGNTVDLQEQVALVLRLYKHTIKNAELRDELFAQIFKQTRNNPDRSLLVKAWELMYICASAMPPGKDIGDHLMEYVENVAKDKKHDQGLQRMALNTLGALKHSTKVGPRLTLPTQEEIEAFLTGRRLMAVIYFLDETFSEISYGMTTTVIGAVEEVAARIKLSTPNSFGLFELRQVGTGSKTFDGSNEEHLFLDESRYIGDIVFELNAAKHGSKSEVQQSKLIFKRRFFTESDEAITDPKILQLSYIQLRYDFMLGNYPMGEEDLVHLGALQLLADVGPSDDSALNMDFPGLIFQYLPTQMALTRSRQEWASSILSQYDELPQFSKDDAKKEFMRILGTLPYGRSVFFDVRKMEDPIGLLPGRVVLGINRQGVHFLRPVPKAYLHSAGLRDIMQFGSSSTAVFFKMRVGGALNIFQFETKQGEDICAVIQAHISEVMFRRTSKSRVAPNGDFQTTGDLVQSNMKLSGTDLREKTTPGTPKLVQTTGELAQSNRKSSGIDLHEKATPGTPRLVNDTQKKISQEKAAEKSFDHECFLRLEEIEKMLVEKIQELSDAESCLRLRTSELEALNLAFKDLKETKKTKETEELENNFNKEREMLQAQLADFQKSLTERMQEIRELENSLSSSTSEIEALQAQTRMQELWHSEQIEALGKKYSHERNALSLRLAETENKLHEHTHKLNAAESSLTLRNSQLEDLQDTIKQLEHRKMEEVTLSNSFKQEREMMQSQLADTEKSLREQMQELSEMKHSLFYCTSELEGLQAKTSMQELWQREQSEALEKKYSHERDVLSLRLADTENKLHEFTEKLNVAESSLELRNLQLEDLQGTVKVMEQKQMEDVTLLNNSKEERERLLVQLAGVEKLLQERMQESSEMKNSLSSRISELEAVQAQTIMQELWQSEQTEALEKKYSHERDGLSLKLAEAENKLQERTQKLDVAEYSLAFCNSQLEGLQGTVKEMEQTQMEVVTLLNNCNQEREMLQVQLADVEKSLTELMQEFSKMGNSLSSRTSELEALQAQTRMQEDIQREQTEALEMKYRQEQDVLSLRLVETDNKLHERTHELNAAEFSLALCNSQFEALQGSVKEMEQREMEGIILVNKIKQERDVSRLQLADAENSLNEMIHELSEMENSLASRTSELEDLQAQTKIQELWQREQIEALEKKYSQEQDVLSLRLVETENNLHEQIHKLNVTESSLALCNSQLEDLQQDVKEMKHRRMEEIKAVERTFEQEKNLMRIHAEEIEKGLSQRTTELSVTQSSVTLLTSEIEALKGNIQVQELDKMKESKEWERRFTEEQQMHMHHRGELKKELSERTQELTALESRLTSCTSQLEVMQGHMKELEELRQMEKESKEWERRFTEEQEMHMYHRGELKKELSERTQELTALESHLTLCTSQLEVMQGHMKELEELRQIKEETKALILKLESDQEVQRMAHSELQMQLTKQIQELNVAKSFNTKLTSECEVLRGSLVELEELRKMIKIVEKSHDQANEERNSLILRLNEAEISISNNSQESAVARYSLALRTSELEDLQRSLQLQELRHTEELAEMERTMSHLTKELEVAESRRLLCHSDLEALQNSFKERQEVKKMEENKALESKHEQQILRHRLEDIENLLAKRTEELSLAETSLSVCKTEREALENREEMNQDILRSQLADTEKKLSERDHELTAAESALALLTSQLQALQSNVKSKEIEHIAEREAMNKAFEQQHEEERIRLEDIEKRFSEQTQELSAAESSLALCASELEALQGSLKLKEINHLEEVQLLEKKAEQEKNLLRLELAELSTKLAKQTEEVREAESLVSIQASKLETLLRSFNELKQEKQVEEDLLRHQIVEVEMMMRDREEKLDVLKSSLDLRTSEVEALQSCLNLQEVGHMEENQSLKKNSEQEKAVLRHQIVELSFKLFEQTEELNVAKSSRSVLALEMEQVARSFKELQEDKDLLRLQILETGKALSETVEELRATKFSLIACNSEIEALQDSLKLQEARHMEEIESFESNTKDEKDTLRLQLSQLSKELSERTEEANGARSLLGTLISEVNTLQRNFKELQDAKQMEEDLLQLQIDEKEKVKRQQAQELSEMGSSFAVCTSELEALRQSFKLQEATHMEETQSLARKFEDEKDSLRLQSDELLNMLSGQTEELKAVKSALTICMEEMEALQVKCKEIQEAKEREENMLRSQQDKMEEESHVLNLQLAEIEKVLSQHMDELTAAKLSLIVYASDLNASQEKYKTLQETNQTECDLLKIQLAEAEKAFIDQSEELSNALSSVTRHASEYDILQGRLKLQEDRHMEELDAFEESFKALREAKDQEESFLRVQLGDMERILDEKAKELTVAESSLVVHSLEMEALQNMLKLKEASHSEEIQSLKKEFQSEKDVLRLELAATEKNLFELTKEYNNTKSSLDVFSLEMEALQGAFKELQDAKQIEEGLLTTRLADLEKAFCEQEEEKDLLRLELAVTEKNLSELTKEYNNTKSSLDVLSLEMEALQGAFKELQEAKQIEEGLLKTRLADSEKAFCEQEEETDVLRLELATTEKNLLGLTKEYNNTKSSLDVLSLEMEALQGACKELQEAKQIEEGLLTTRLAELEKAFCEQEEENEALKENLKAQELRHKEEIDISVQNHEQEEKLLRIQLDGIENTLSEQSIKLNNAESALILCASELEALHGRYKELQEANRMEEESLVLQVTEQVKLLSRKTEELRISESSLALCSSEIEDLQANIKSQELRYMEEMKSLEKKYEEENNVLTLKISDIERTVSQMTRELSIADSLLALRTSELDALHGSQKLYESRHMEEIKSLERKFDKEKDMLRLQLAEIGKTLSERTQELIVSESSLSASSSELEILRIDLKKLQEQIEEKKTLEKSLEQDQDVSRLSQEIGKTLSERTQELSVAESYLALRTSELEALQGRLKLQEHRQIEEIKSLERKFQQEQDMLRLRLTEIGKALSERTQELIVAESSLTIRSSELEALQERFNELWESKQMEENNLKVQVAEAEKKLLEREHELSVAESCLSLRTSELEALQSSIKLQELAQVEETKALAKKFEQGQEVMRVRFAEVEAMLYERTEKLGVAESSLALCRSEVQDLQGSLNLQGLSQIEERKSLENKFVQEQAMKKLQLAEIERKLSERTQELCAAESSLALRTSEMETLEAKINLQELRQMEENISLERRFEQEQEGLKIQLAEAGKTLSERTQELIVAKASLAVHSSELEALQKNFKGLQQIRQKEEMKTLETKCEQEQQDVLMSRLAETESLLFERMQDLIAAESSLALCTSELDSLQGKLKLQELKQIEEIKALERKFEQEQDVLKAQLAETGKALSERTEQLMAAESSLAVCSSELKTLKGSLKGLQETKVEQKFGQELNVLRTRLFESEKLLYERAQELGMVESSLALRTSELEDLHIQLKEQELRQIEEIKAQEKKFGQGQDTLRRKLTEVENKLSEQTHLLRAAERSLSLRTNEIEDLQGRLQELKKTTEVMDKKNRENAATISSQADQLTELEELYREEQFLRKQYYNLMQDMKGKIRVYARWRPLLEREIADQQKIILLAPDQFTLQHPWKDKPKQYHFDHVFDDHASQETVFEDTKYLVQSAVDGYNVCIFAYGQTGSGKTFTIYGTDDNAGLTPRAVQELFNILKRERRKFSFSLKAYMLELYQDFLIDLLLPKHSKKKKLEIRKDNKGMVVVENATLLTISTKRDLEEIFTKGLDKRHTHGTVINAESSRSHLILSIVIESTNLQTKTVHKGKQPKFLTTQLSFVDLAGSERVKKSGSAGEQLKEAQSINKSLSALGGVISALAIGVSHIPYRNHKLTQLMSDSLGGNAKTLMFVNLSPTDANLSESYDSLRYATRVRTITNQPNESTSNEVVRLKTLVNYWREQVEEKNQKEVKNQEEEMEAVENESLGEEDSVSSSSHG</sequence>
<dbReference type="Proteomes" id="UP001162992">
    <property type="component" value="Chromosome 5"/>
</dbReference>
<accession>A0ACC2DLK9</accession>
<comment type="caution">
    <text evidence="1">The sequence shown here is derived from an EMBL/GenBank/DDBJ whole genome shotgun (WGS) entry which is preliminary data.</text>
</comment>
<evidence type="ECO:0000313" key="2">
    <source>
        <dbReference type="Proteomes" id="UP001162992"/>
    </source>
</evidence>